<dbReference type="GO" id="GO:0046983">
    <property type="term" value="F:protein dimerization activity"/>
    <property type="evidence" value="ECO:0007669"/>
    <property type="project" value="InterPro"/>
</dbReference>
<feature type="transmembrane region" description="Helical" evidence="1">
    <location>
        <begin position="12"/>
        <end position="31"/>
    </location>
</feature>
<dbReference type="Pfam" id="PF05227">
    <property type="entry name" value="CHASE3"/>
    <property type="match status" value="1"/>
</dbReference>
<keyword evidence="1" id="KW-1133">Transmembrane helix</keyword>
<reference evidence="4 5" key="1">
    <citation type="submission" date="2018-05" db="EMBL/GenBank/DDBJ databases">
        <title>Rhodoferax soyangensis sp.nov., isolated from an oligotrophic freshwater lake.</title>
        <authorList>
            <person name="Park M."/>
        </authorList>
    </citation>
    <scope>NUCLEOTIDE SEQUENCE [LARGE SCALE GENOMIC DNA]</scope>
    <source>
        <strain evidence="4 5">IMCC26218</strain>
    </source>
</reference>
<name>A0A3E1REN8_9BURK</name>
<dbReference type="GO" id="GO:0000155">
    <property type="term" value="F:phosphorelay sensor kinase activity"/>
    <property type="evidence" value="ECO:0007669"/>
    <property type="project" value="InterPro"/>
</dbReference>
<dbReference type="GO" id="GO:0016020">
    <property type="term" value="C:membrane"/>
    <property type="evidence" value="ECO:0007669"/>
    <property type="project" value="InterPro"/>
</dbReference>
<dbReference type="CDD" id="cd18774">
    <property type="entry name" value="PDC2_HK_sensor"/>
    <property type="match status" value="1"/>
</dbReference>
<feature type="transmembrane region" description="Helical" evidence="1">
    <location>
        <begin position="505"/>
        <end position="526"/>
    </location>
</feature>
<dbReference type="InterPro" id="IPR011712">
    <property type="entry name" value="Sig_transdc_His_kin_sub3_dim/P"/>
</dbReference>
<proteinExistence type="predicted"/>
<protein>
    <recommendedName>
        <fullName evidence="6">Signal transduction histidine kinase subgroup 3 dimerisation and phosphoacceptor domain-containing protein</fullName>
    </recommendedName>
</protein>
<feature type="domain" description="CHASE3" evidence="2">
    <location>
        <begin position="371"/>
        <end position="454"/>
    </location>
</feature>
<dbReference type="CDD" id="cd18773">
    <property type="entry name" value="PDC1_HK_sensor"/>
    <property type="match status" value="1"/>
</dbReference>
<dbReference type="Proteomes" id="UP000260665">
    <property type="component" value="Unassembled WGS sequence"/>
</dbReference>
<feature type="transmembrane region" description="Helical" evidence="1">
    <location>
        <begin position="282"/>
        <end position="305"/>
    </location>
</feature>
<dbReference type="Pfam" id="PF07730">
    <property type="entry name" value="HisKA_3"/>
    <property type="match status" value="1"/>
</dbReference>
<evidence type="ECO:0000256" key="1">
    <source>
        <dbReference type="SAM" id="Phobius"/>
    </source>
</evidence>
<dbReference type="AlphaFoldDB" id="A0A3E1REN8"/>
<dbReference type="Gene3D" id="3.30.450.20">
    <property type="entry name" value="PAS domain"/>
    <property type="match status" value="1"/>
</dbReference>
<evidence type="ECO:0000259" key="3">
    <source>
        <dbReference type="Pfam" id="PF07730"/>
    </source>
</evidence>
<comment type="caution">
    <text evidence="4">The sequence shown here is derived from an EMBL/GenBank/DDBJ whole genome shotgun (WGS) entry which is preliminary data.</text>
</comment>
<gene>
    <name evidence="4" type="ORF">DIC66_03605</name>
</gene>
<feature type="transmembrane region" description="Helical" evidence="1">
    <location>
        <begin position="325"/>
        <end position="345"/>
    </location>
</feature>
<evidence type="ECO:0008006" key="6">
    <source>
        <dbReference type="Google" id="ProtNLM"/>
    </source>
</evidence>
<feature type="domain" description="Signal transduction histidine kinase subgroup 3 dimerisation and phosphoacceptor" evidence="3">
    <location>
        <begin position="577"/>
        <end position="637"/>
    </location>
</feature>
<dbReference type="InterPro" id="IPR007891">
    <property type="entry name" value="CHASE3"/>
</dbReference>
<keyword evidence="1" id="KW-0472">Membrane</keyword>
<dbReference type="Gene3D" id="1.20.5.1930">
    <property type="match status" value="1"/>
</dbReference>
<keyword evidence="5" id="KW-1185">Reference proteome</keyword>
<organism evidence="4 5">
    <name type="scientific">Rhodoferax lacus</name>
    <dbReference type="NCBI Taxonomy" id="2184758"/>
    <lineage>
        <taxon>Bacteria</taxon>
        <taxon>Pseudomonadati</taxon>
        <taxon>Pseudomonadota</taxon>
        <taxon>Betaproteobacteria</taxon>
        <taxon>Burkholderiales</taxon>
        <taxon>Comamonadaceae</taxon>
        <taxon>Rhodoferax</taxon>
    </lineage>
</organism>
<sequence>MSVKQRMNPVRWWVFLAATFAALPFLIFAASSFGEMARTRRVDIEREMVERAYASAALVEQRLSVSAATLKVLAESEAAQAGDIPRLYALAKRVASGLPEVSAISLVSAQGKVLFFTLLPYGSPAFAVNDSDALERVFATGKPVASEPFPSPANGHSVTSVAVPVYQHGKMVYALRMIIPSATLSALLATQHLPVDWTVGILSRTGLLQGRSRSGEAYVGKPASDAVMAAFRNGRKGIFDSINKEGEATKAVIVPLVDWDWHVVLGVPAAQFKAEVVSVATLGLSLVFAALAFGALLVLALVYGGKSLVREPGRAKGGEPLPASSNWPAVLAILVATAFAGLGAYSSKASGERLDSQQARERTLEEDRHLVSALQLAFAQVDTGTKGFASTGDEAQLQPYLQAAERIPGISAELQSRITSHTRLQFSWRDLDELRTARALAASAVVELRRTQGGRVTARPDLFESGNALGSKLDFQLKMLDLQLVREIQRVERGMQSERQEVTRLQTLAAFAIAVLLVAALGFWFYERSKRLKLLAELAHSNATLESRVQDRTQALVQANQKIREFSYEAQHLVDVERKRLSREVHDQIGQIFTGIKMIAHSLKSDVLDKGQYAAMLDAIDGGVKTSRRIAAELRPPPAR</sequence>
<evidence type="ECO:0000313" key="5">
    <source>
        <dbReference type="Proteomes" id="UP000260665"/>
    </source>
</evidence>
<accession>A0A3E1REN8</accession>
<dbReference type="EMBL" id="QFZK01000002">
    <property type="protein sequence ID" value="RFO97827.1"/>
    <property type="molecule type" value="Genomic_DNA"/>
</dbReference>
<evidence type="ECO:0000259" key="2">
    <source>
        <dbReference type="Pfam" id="PF05227"/>
    </source>
</evidence>
<evidence type="ECO:0000313" key="4">
    <source>
        <dbReference type="EMBL" id="RFO97827.1"/>
    </source>
</evidence>
<keyword evidence="1" id="KW-0812">Transmembrane</keyword>